<feature type="chain" id="PRO_5047073624" description="Secreted protein" evidence="1">
    <location>
        <begin position="33"/>
        <end position="127"/>
    </location>
</feature>
<organism evidence="2 3">
    <name type="scientific">Oceanidesulfovibrio marinus</name>
    <dbReference type="NCBI Taxonomy" id="370038"/>
    <lineage>
        <taxon>Bacteria</taxon>
        <taxon>Pseudomonadati</taxon>
        <taxon>Thermodesulfobacteriota</taxon>
        <taxon>Desulfovibrionia</taxon>
        <taxon>Desulfovibrionales</taxon>
        <taxon>Desulfovibrionaceae</taxon>
        <taxon>Oceanidesulfovibrio</taxon>
    </lineage>
</organism>
<proteinExistence type="predicted"/>
<dbReference type="EMBL" id="CP039543">
    <property type="protein sequence ID" value="QJT09023.1"/>
    <property type="molecule type" value="Genomic_DNA"/>
</dbReference>
<sequence>MYQKLLGKALRVFALLAALAIVAMFASNPAHARQRGDWAVDACKGKSSGDAITAEGRRGRTVNAVCLERDGELIAVPEGMLTPCNDKEEGESVTLTGPRGHTVDAICKAVDSRLVAVPERFTNRNKQ</sequence>
<name>A0ABX6NG51_9BACT</name>
<evidence type="ECO:0000313" key="2">
    <source>
        <dbReference type="EMBL" id="QJT09023.1"/>
    </source>
</evidence>
<keyword evidence="3" id="KW-1185">Reference proteome</keyword>
<reference evidence="2 3" key="1">
    <citation type="submission" date="2019-04" db="EMBL/GenBank/DDBJ databases">
        <title>Isolation and culture of sulfate reducing bacteria from the cold seep of the South China Sea.</title>
        <authorList>
            <person name="Sun C."/>
            <person name="Liu R."/>
        </authorList>
    </citation>
    <scope>NUCLEOTIDE SEQUENCE [LARGE SCALE GENOMIC DNA]</scope>
    <source>
        <strain evidence="2 3">CS1</strain>
    </source>
</reference>
<accession>A0ABX6NG51</accession>
<gene>
    <name evidence="2" type="ORF">E8L03_08805</name>
</gene>
<dbReference type="Proteomes" id="UP000503251">
    <property type="component" value="Chromosome"/>
</dbReference>
<evidence type="ECO:0000256" key="1">
    <source>
        <dbReference type="SAM" id="SignalP"/>
    </source>
</evidence>
<dbReference type="RefSeq" id="WP_171267135.1">
    <property type="nucleotide sequence ID" value="NZ_CP039543.1"/>
</dbReference>
<feature type="signal peptide" evidence="1">
    <location>
        <begin position="1"/>
        <end position="32"/>
    </location>
</feature>
<evidence type="ECO:0008006" key="4">
    <source>
        <dbReference type="Google" id="ProtNLM"/>
    </source>
</evidence>
<protein>
    <recommendedName>
        <fullName evidence="4">Secreted protein</fullName>
    </recommendedName>
</protein>
<evidence type="ECO:0000313" key="3">
    <source>
        <dbReference type="Proteomes" id="UP000503251"/>
    </source>
</evidence>
<keyword evidence="1" id="KW-0732">Signal</keyword>